<dbReference type="InterPro" id="IPR052022">
    <property type="entry name" value="26kDa_periplasmic_antigen"/>
</dbReference>
<organism evidence="1 2">
    <name type="scientific">Bisgaardia hudsonensis</name>
    <dbReference type="NCBI Taxonomy" id="109472"/>
    <lineage>
        <taxon>Bacteria</taxon>
        <taxon>Pseudomonadati</taxon>
        <taxon>Pseudomonadota</taxon>
        <taxon>Gammaproteobacteria</taxon>
        <taxon>Pasteurellales</taxon>
        <taxon>Pasteurellaceae</taxon>
        <taxon>Bisgaardia</taxon>
    </lineage>
</organism>
<evidence type="ECO:0000313" key="1">
    <source>
        <dbReference type="EMBL" id="TCP12271.1"/>
    </source>
</evidence>
<dbReference type="PANTHER" id="PTHR34387">
    <property type="entry name" value="SLR1258 PROTEIN"/>
    <property type="match status" value="1"/>
</dbReference>
<protein>
    <submittedName>
        <fullName evidence="1">Putative secreted protein</fullName>
    </submittedName>
</protein>
<dbReference type="PANTHER" id="PTHR34387:SF1">
    <property type="entry name" value="PERIPLASMIC IMMUNOGENIC PROTEIN"/>
    <property type="match status" value="1"/>
</dbReference>
<dbReference type="Proteomes" id="UP000294841">
    <property type="component" value="Unassembled WGS sequence"/>
</dbReference>
<reference evidence="1 2" key="1">
    <citation type="submission" date="2019-03" db="EMBL/GenBank/DDBJ databases">
        <title>Genomic Encyclopedia of Type Strains, Phase IV (KMG-IV): sequencing the most valuable type-strain genomes for metagenomic binning, comparative biology and taxonomic classification.</title>
        <authorList>
            <person name="Goeker M."/>
        </authorList>
    </citation>
    <scope>NUCLEOTIDE SEQUENCE [LARGE SCALE GENOMIC DNA]</scope>
    <source>
        <strain evidence="1 2">DSM 28231</strain>
    </source>
</reference>
<dbReference type="AlphaFoldDB" id="A0A4R2MVF3"/>
<dbReference type="GO" id="GO:0006974">
    <property type="term" value="P:DNA damage response"/>
    <property type="evidence" value="ECO:0007669"/>
    <property type="project" value="TreeGrafter"/>
</dbReference>
<name>A0A4R2MVF3_9PAST</name>
<dbReference type="Gene3D" id="3.30.70.2970">
    <property type="entry name" value="Protein of unknown function (DUF541), domain 2"/>
    <property type="match status" value="1"/>
</dbReference>
<accession>A0A4R2MVF3</accession>
<gene>
    <name evidence="1" type="ORF">EV697_10477</name>
</gene>
<keyword evidence="2" id="KW-1185">Reference proteome</keyword>
<dbReference type="EMBL" id="SLXI01000004">
    <property type="protein sequence ID" value="TCP12271.1"/>
    <property type="molecule type" value="Genomic_DNA"/>
</dbReference>
<evidence type="ECO:0000313" key="2">
    <source>
        <dbReference type="Proteomes" id="UP000294841"/>
    </source>
</evidence>
<comment type="caution">
    <text evidence="1">The sequence shown here is derived from an EMBL/GenBank/DDBJ whole genome shotgun (WGS) entry which is preliminary data.</text>
</comment>
<dbReference type="RefSeq" id="WP_132023834.1">
    <property type="nucleotide sequence ID" value="NZ_CP016605.1"/>
</dbReference>
<sequence>MKLKNKFLSLAGIFIIFFAPVGYAEISNNIISFSTEVEKEVQYDLLEATLFIQSEDKELKSATKQVNSKINAALDIIRNVKSVEIKENSRTTHVRYNSKNKQDGWIAYGKLVLESQDDEQLAKVLTQLDGILAIDSLRPSVSSSALLNIEDTMIKDVLKQFQHKANLIRSSLNAKNYKIQELSITTPVNQNKYAPRMFQASNTKSYDSSVDIDLGESKTLLKANARARIEIIFE</sequence>
<dbReference type="OrthoDB" id="7062395at2"/>
<dbReference type="Pfam" id="PF04402">
    <property type="entry name" value="SIMPL"/>
    <property type="match status" value="1"/>
</dbReference>
<dbReference type="Gene3D" id="3.30.110.170">
    <property type="entry name" value="Protein of unknown function (DUF541), domain 1"/>
    <property type="match status" value="1"/>
</dbReference>
<proteinExistence type="predicted"/>
<dbReference type="InterPro" id="IPR007497">
    <property type="entry name" value="SIMPL/DUF541"/>
</dbReference>